<proteinExistence type="predicted"/>
<protein>
    <submittedName>
        <fullName evidence="1">Uncharacterized protein</fullName>
    </submittedName>
</protein>
<keyword evidence="2" id="KW-1185">Reference proteome</keyword>
<gene>
    <name evidence="1" type="ORF">PACLA_8A044105</name>
</gene>
<dbReference type="PANTHER" id="PTHR46791">
    <property type="entry name" value="EXPRESSED PROTEIN"/>
    <property type="match status" value="1"/>
</dbReference>
<dbReference type="AlphaFoldDB" id="A0A6S7IKR6"/>
<organism evidence="1 2">
    <name type="scientific">Paramuricea clavata</name>
    <name type="common">Red gorgonian</name>
    <name type="synonym">Violescent sea-whip</name>
    <dbReference type="NCBI Taxonomy" id="317549"/>
    <lineage>
        <taxon>Eukaryota</taxon>
        <taxon>Metazoa</taxon>
        <taxon>Cnidaria</taxon>
        <taxon>Anthozoa</taxon>
        <taxon>Octocorallia</taxon>
        <taxon>Malacalcyonacea</taxon>
        <taxon>Plexauridae</taxon>
        <taxon>Paramuricea</taxon>
    </lineage>
</organism>
<dbReference type="OrthoDB" id="6070127at2759"/>
<comment type="caution">
    <text evidence="1">The sequence shown here is derived from an EMBL/GenBank/DDBJ whole genome shotgun (WGS) entry which is preliminary data.</text>
</comment>
<dbReference type="Proteomes" id="UP001152795">
    <property type="component" value="Unassembled WGS sequence"/>
</dbReference>
<evidence type="ECO:0000313" key="2">
    <source>
        <dbReference type="Proteomes" id="UP001152795"/>
    </source>
</evidence>
<dbReference type="PANTHER" id="PTHR46791:SF5">
    <property type="entry name" value="CLR5 DOMAIN-CONTAINING PROTEIN-RELATED"/>
    <property type="match status" value="1"/>
</dbReference>
<sequence>MALQIECTKYSGGQPLKNQDVNGHLKYEIPQEIVKFLDEGFLISEIAMMLSVSESTICYGLSKLTFSDVTKEQLDAHMSEIAKDFPFCGEKMFKHILEQKGIRVQRMRLRDSIHRVDDGGVANRKKGQLHNRVYNLKGPNHLWHIDTMQSQADTVEFL</sequence>
<name>A0A6S7IKR6_PARCT</name>
<accession>A0A6S7IKR6</accession>
<reference evidence="1" key="1">
    <citation type="submission" date="2020-04" db="EMBL/GenBank/DDBJ databases">
        <authorList>
            <person name="Alioto T."/>
            <person name="Alioto T."/>
            <person name="Gomez Garrido J."/>
        </authorList>
    </citation>
    <scope>NUCLEOTIDE SEQUENCE</scope>
    <source>
        <strain evidence="1">A484AB</strain>
    </source>
</reference>
<evidence type="ECO:0000313" key="1">
    <source>
        <dbReference type="EMBL" id="CAB4006531.1"/>
    </source>
</evidence>
<dbReference type="EMBL" id="CACRXK020005531">
    <property type="protein sequence ID" value="CAB4006531.1"/>
    <property type="molecule type" value="Genomic_DNA"/>
</dbReference>